<name>A0A9W8B3C1_9FUNG</name>
<sequence length="187" mass="20425">PASARAIFAPAARNLPIGGHVLTARRPGDSRAVRILYQHTRDIERQLEFLVGNLVMDARYECCVANLATLHETASKEGLTDATLTADALTTADTPEPANATTQALLENTTMRQASTAADHPVPVAEATTSDAHLKPEDHSVALLRHLMYLRQLAASICDTSSVRAYLELYEQMRDDVLQFPSAMAEW</sequence>
<accession>A0A9W8B3C1</accession>
<dbReference type="AlphaFoldDB" id="A0A9W8B3C1"/>
<reference evidence="1" key="1">
    <citation type="submission" date="2022-07" db="EMBL/GenBank/DDBJ databases">
        <title>Phylogenomic reconstructions and comparative analyses of Kickxellomycotina fungi.</title>
        <authorList>
            <person name="Reynolds N.K."/>
            <person name="Stajich J.E."/>
            <person name="Barry K."/>
            <person name="Grigoriev I.V."/>
            <person name="Crous P."/>
            <person name="Smith M.E."/>
        </authorList>
    </citation>
    <scope>NUCLEOTIDE SEQUENCE</scope>
    <source>
        <strain evidence="1">RSA 567</strain>
    </source>
</reference>
<dbReference type="Proteomes" id="UP001151582">
    <property type="component" value="Unassembled WGS sequence"/>
</dbReference>
<organism evidence="1 2">
    <name type="scientific">Dimargaris verticillata</name>
    <dbReference type="NCBI Taxonomy" id="2761393"/>
    <lineage>
        <taxon>Eukaryota</taxon>
        <taxon>Fungi</taxon>
        <taxon>Fungi incertae sedis</taxon>
        <taxon>Zoopagomycota</taxon>
        <taxon>Kickxellomycotina</taxon>
        <taxon>Dimargaritomycetes</taxon>
        <taxon>Dimargaritales</taxon>
        <taxon>Dimargaritaceae</taxon>
        <taxon>Dimargaris</taxon>
    </lineage>
</organism>
<evidence type="ECO:0000313" key="1">
    <source>
        <dbReference type="EMBL" id="KAJ1976221.1"/>
    </source>
</evidence>
<proteinExistence type="predicted"/>
<feature type="non-terminal residue" evidence="1">
    <location>
        <position position="1"/>
    </location>
</feature>
<keyword evidence="2" id="KW-1185">Reference proteome</keyword>
<dbReference type="OrthoDB" id="10601219at2759"/>
<evidence type="ECO:0000313" key="2">
    <source>
        <dbReference type="Proteomes" id="UP001151582"/>
    </source>
</evidence>
<gene>
    <name evidence="1" type="ORF">H4R34_004056</name>
</gene>
<protein>
    <submittedName>
        <fullName evidence="1">Uncharacterized protein</fullName>
    </submittedName>
</protein>
<comment type="caution">
    <text evidence="1">The sequence shown here is derived from an EMBL/GenBank/DDBJ whole genome shotgun (WGS) entry which is preliminary data.</text>
</comment>
<dbReference type="EMBL" id="JANBQB010000452">
    <property type="protein sequence ID" value="KAJ1976221.1"/>
    <property type="molecule type" value="Genomic_DNA"/>
</dbReference>